<keyword evidence="1 3" id="KW-0560">Oxidoreductase</keyword>
<evidence type="ECO:0000313" key="3">
    <source>
        <dbReference type="EMBL" id="MES4993820.1"/>
    </source>
</evidence>
<dbReference type="InterPro" id="IPR006076">
    <property type="entry name" value="FAD-dep_OxRdtase"/>
</dbReference>
<dbReference type="Proteomes" id="UP001438189">
    <property type="component" value="Unassembled WGS sequence"/>
</dbReference>
<dbReference type="AlphaFoldDB" id="A0ABD5LTF7"/>
<comment type="caution">
    <text evidence="3">The sequence shown here is derived from an EMBL/GenBank/DDBJ whole genome shotgun (WGS) entry which is preliminary data.</text>
</comment>
<protein>
    <submittedName>
        <fullName evidence="3">FAD-dependent oxidoreductase</fullName>
        <ecNumber evidence="3">1.-.-.-</ecNumber>
    </submittedName>
</protein>
<dbReference type="Gene3D" id="3.30.9.10">
    <property type="entry name" value="D-Amino Acid Oxidase, subunit A, domain 2"/>
    <property type="match status" value="1"/>
</dbReference>
<sequence>MVLNFDILLVGGGITGLMAAQKLSDLGLRVALIEKQTTLASGPSTRNEGWLHRGTYHASSIRDRAAAIQVARRCIYGHKQLRRFAPEALEDVDVLPMALVRDKDKLSEVVSRWDEANVRYRPISRSAAEKLIPNASFKKVPGIFQVADASLNTRILYRKLLTLAQKSGCEFHLGSQIEEIDGQAVTIRDQSGERKTFSARKIIYSSGIGAKEIFQKYHGIDLPIRYWKSHLVVTKRLAHAGVFFLDPHEAAMMHHGEVSIVGFNEDALLSTEPSYDVIPERAQNLRRGIRRIFPSWDEQGSRDVACVKVDYVTDLASARSLNIAISEPIPGHVVVLPGKMTEAPYLTDVLTSFIHDRLDNPDIALRPCDELPTLDAETTREVA</sequence>
<gene>
    <name evidence="3" type="ORF">ABVB70_26365</name>
</gene>
<dbReference type="Gene3D" id="3.50.50.60">
    <property type="entry name" value="FAD/NAD(P)-binding domain"/>
    <property type="match status" value="1"/>
</dbReference>
<dbReference type="PANTHER" id="PTHR13847">
    <property type="entry name" value="SARCOSINE DEHYDROGENASE-RELATED"/>
    <property type="match status" value="1"/>
</dbReference>
<dbReference type="Pfam" id="PF01266">
    <property type="entry name" value="DAO"/>
    <property type="match status" value="1"/>
</dbReference>
<feature type="domain" description="FAD dependent oxidoreductase" evidence="2">
    <location>
        <begin position="6"/>
        <end position="297"/>
    </location>
</feature>
<evidence type="ECO:0000313" key="4">
    <source>
        <dbReference type="Proteomes" id="UP001438189"/>
    </source>
</evidence>
<dbReference type="RefSeq" id="WP_353574743.1">
    <property type="nucleotide sequence ID" value="NZ_JBETME010000021.1"/>
</dbReference>
<dbReference type="InterPro" id="IPR036188">
    <property type="entry name" value="FAD/NAD-bd_sf"/>
</dbReference>
<accession>A0ABD5LTF7</accession>
<proteinExistence type="predicted"/>
<evidence type="ECO:0000256" key="1">
    <source>
        <dbReference type="ARBA" id="ARBA00023002"/>
    </source>
</evidence>
<dbReference type="SUPFAM" id="SSF51905">
    <property type="entry name" value="FAD/NAD(P)-binding domain"/>
    <property type="match status" value="1"/>
</dbReference>
<evidence type="ECO:0000259" key="2">
    <source>
        <dbReference type="Pfam" id="PF01266"/>
    </source>
</evidence>
<dbReference type="EMBL" id="JBETME010000021">
    <property type="protein sequence ID" value="MES4993820.1"/>
    <property type="molecule type" value="Genomic_DNA"/>
</dbReference>
<reference evidence="3 4" key="1">
    <citation type="submission" date="2024-06" db="EMBL/GenBank/DDBJ databases">
        <title>Genome sequencing of Agrobacterium spp. from tobacco in Serbia.</title>
        <authorList>
            <person name="Ilicic R.J."/>
            <person name="Studholme D.J."/>
            <person name="Jelusic A."/>
            <person name="Barac G."/>
            <person name="Bagi F."/>
            <person name="Popovic Milovanovic T."/>
        </authorList>
    </citation>
    <scope>NUCLEOTIDE SEQUENCE [LARGE SCALE GENOMIC DNA]</scope>
    <source>
        <strain evidence="3 4">DA1</strain>
    </source>
</reference>
<dbReference type="GO" id="GO:0016491">
    <property type="term" value="F:oxidoreductase activity"/>
    <property type="evidence" value="ECO:0007669"/>
    <property type="project" value="UniProtKB-KW"/>
</dbReference>
<dbReference type="EC" id="1.-.-.-" evidence="3"/>
<name>A0ABD5LTF7_AGRRD</name>
<organism evidence="3 4">
    <name type="scientific">Agrobacterium radiobacter</name>
    <dbReference type="NCBI Taxonomy" id="362"/>
    <lineage>
        <taxon>Bacteria</taxon>
        <taxon>Pseudomonadati</taxon>
        <taxon>Pseudomonadota</taxon>
        <taxon>Alphaproteobacteria</taxon>
        <taxon>Hyphomicrobiales</taxon>
        <taxon>Rhizobiaceae</taxon>
        <taxon>Rhizobium/Agrobacterium group</taxon>
        <taxon>Agrobacterium</taxon>
        <taxon>Agrobacterium tumefaciens complex</taxon>
    </lineage>
</organism>